<protein>
    <recommendedName>
        <fullName evidence="3">Nucleotidyltransferase family protein</fullName>
    </recommendedName>
</protein>
<name>A0A845DXY5_9BACI</name>
<dbReference type="AlphaFoldDB" id="A0A845DXY5"/>
<evidence type="ECO:0000313" key="2">
    <source>
        <dbReference type="Proteomes" id="UP000460949"/>
    </source>
</evidence>
<organism evidence="1 2">
    <name type="scientific">Halobacillus litoralis</name>
    <dbReference type="NCBI Taxonomy" id="45668"/>
    <lineage>
        <taxon>Bacteria</taxon>
        <taxon>Bacillati</taxon>
        <taxon>Bacillota</taxon>
        <taxon>Bacilli</taxon>
        <taxon>Bacillales</taxon>
        <taxon>Bacillaceae</taxon>
        <taxon>Halobacillus</taxon>
    </lineage>
</organism>
<dbReference type="InterPro" id="IPR009267">
    <property type="entry name" value="NTP_transf_6"/>
</dbReference>
<gene>
    <name evidence="1" type="ORF">GLW04_17410</name>
</gene>
<comment type="caution">
    <text evidence="1">The sequence shown here is derived from an EMBL/GenBank/DDBJ whole genome shotgun (WGS) entry which is preliminary data.</text>
</comment>
<accession>A0A845DXY5</accession>
<dbReference type="EMBL" id="WMET01000006">
    <property type="protein sequence ID" value="MYL21679.1"/>
    <property type="molecule type" value="Genomic_DNA"/>
</dbReference>
<reference evidence="1 2" key="1">
    <citation type="submission" date="2019-11" db="EMBL/GenBank/DDBJ databases">
        <title>Genome sequences of 17 halophilic strains isolated from different environments.</title>
        <authorList>
            <person name="Furrow R.E."/>
        </authorList>
    </citation>
    <scope>NUCLEOTIDE SEQUENCE [LARGE SCALE GENOMIC DNA]</scope>
    <source>
        <strain evidence="1 2">22511_23_Filter</strain>
    </source>
</reference>
<dbReference type="PANTHER" id="PTHR39166:SF1">
    <property type="entry name" value="BLL1166 PROTEIN"/>
    <property type="match status" value="1"/>
</dbReference>
<dbReference type="Proteomes" id="UP000460949">
    <property type="component" value="Unassembled WGS sequence"/>
</dbReference>
<evidence type="ECO:0008006" key="3">
    <source>
        <dbReference type="Google" id="ProtNLM"/>
    </source>
</evidence>
<sequence length="203" mass="23465">MLSFNTLKKGVETMSRLEEQLTEILLEKTPYLQPVFDTADQYLSHYYIGAGIVAQSVWNVKHGYDPAYGIGDADVIYFDPEGSLEEEQQLEKELRKELSRYPFQIDVTNEALVHQWYEERFHIPIQPYPSIEAAVDTWPSTASAVAVQRKHPGTLKVYAPFGLEDLFGLIVRPNKCLVPEEVYVKKAAKWKKYWPKLTLLPWE</sequence>
<dbReference type="PANTHER" id="PTHR39166">
    <property type="entry name" value="BLL1166 PROTEIN"/>
    <property type="match status" value="1"/>
</dbReference>
<evidence type="ECO:0000313" key="1">
    <source>
        <dbReference type="EMBL" id="MYL21679.1"/>
    </source>
</evidence>
<dbReference type="Pfam" id="PF06042">
    <property type="entry name" value="NTP_transf_6"/>
    <property type="match status" value="1"/>
</dbReference>
<proteinExistence type="predicted"/>